<dbReference type="AlphaFoldDB" id="M7Z9M6"/>
<accession>M7Z9M6</accession>
<proteinExistence type="predicted"/>
<name>M7Z9M6_TRIUA</name>
<sequence length="111" mass="10950">MAGSRGPNGMCSSLHPGRKDTFLDPSIHACSLDDGRGWICSHGGWGRRPRVRAPSLGNGGGGGGIGDGGIGHGSAAAQGWIGRGGGVGLDRACEGLVGGGDRSAVGTRDRS</sequence>
<dbReference type="EMBL" id="KD115411">
    <property type="protein sequence ID" value="EMS59903.1"/>
    <property type="molecule type" value="Genomic_DNA"/>
</dbReference>
<evidence type="ECO:0000313" key="1">
    <source>
        <dbReference type="EMBL" id="EMS59903.1"/>
    </source>
</evidence>
<gene>
    <name evidence="1" type="ORF">TRIUR3_00588</name>
</gene>
<reference evidence="1" key="1">
    <citation type="journal article" date="2013" name="Nature">
        <title>Draft genome of the wheat A-genome progenitor Triticum urartu.</title>
        <authorList>
            <person name="Ling H.Q."/>
            <person name="Zhao S."/>
            <person name="Liu D."/>
            <person name="Wang J."/>
            <person name="Sun H."/>
            <person name="Zhang C."/>
            <person name="Fan H."/>
            <person name="Li D."/>
            <person name="Dong L."/>
            <person name="Tao Y."/>
            <person name="Gao C."/>
            <person name="Wu H."/>
            <person name="Li Y."/>
            <person name="Cui Y."/>
            <person name="Guo X."/>
            <person name="Zheng S."/>
            <person name="Wang B."/>
            <person name="Yu K."/>
            <person name="Liang Q."/>
            <person name="Yang W."/>
            <person name="Lou X."/>
            <person name="Chen J."/>
            <person name="Feng M."/>
            <person name="Jian J."/>
            <person name="Zhang X."/>
            <person name="Luo G."/>
            <person name="Jiang Y."/>
            <person name="Liu J."/>
            <person name="Wang Z."/>
            <person name="Sha Y."/>
            <person name="Zhang B."/>
            <person name="Wu H."/>
            <person name="Tang D."/>
            <person name="Shen Q."/>
            <person name="Xue P."/>
            <person name="Zou S."/>
            <person name="Wang X."/>
            <person name="Liu X."/>
            <person name="Wang F."/>
            <person name="Yang Y."/>
            <person name="An X."/>
            <person name="Dong Z."/>
            <person name="Zhang K."/>
            <person name="Zhang X."/>
            <person name="Luo M.C."/>
            <person name="Dvorak J."/>
            <person name="Tong Y."/>
            <person name="Wang J."/>
            <person name="Yang H."/>
            <person name="Li Z."/>
            <person name="Wang D."/>
            <person name="Zhang A."/>
            <person name="Wang J."/>
        </authorList>
    </citation>
    <scope>NUCLEOTIDE SEQUENCE</scope>
</reference>
<organism evidence="1">
    <name type="scientific">Triticum urartu</name>
    <name type="common">Red wild einkorn</name>
    <name type="synonym">Crithodium urartu</name>
    <dbReference type="NCBI Taxonomy" id="4572"/>
    <lineage>
        <taxon>Eukaryota</taxon>
        <taxon>Viridiplantae</taxon>
        <taxon>Streptophyta</taxon>
        <taxon>Embryophyta</taxon>
        <taxon>Tracheophyta</taxon>
        <taxon>Spermatophyta</taxon>
        <taxon>Magnoliopsida</taxon>
        <taxon>Liliopsida</taxon>
        <taxon>Poales</taxon>
        <taxon>Poaceae</taxon>
        <taxon>BOP clade</taxon>
        <taxon>Pooideae</taxon>
        <taxon>Triticodae</taxon>
        <taxon>Triticeae</taxon>
        <taxon>Triticinae</taxon>
        <taxon>Triticum</taxon>
    </lineage>
</organism>
<protein>
    <submittedName>
        <fullName evidence="1">Uncharacterized protein</fullName>
    </submittedName>
</protein>